<comment type="function">
    <text evidence="11 12">Key component of the proton channel; it plays a direct role in the translocation of protons across the membrane.</text>
</comment>
<keyword evidence="10 11" id="KW-0066">ATP synthesis</keyword>
<feature type="transmembrane region" description="Helical" evidence="11">
    <location>
        <begin position="251"/>
        <end position="270"/>
    </location>
</feature>
<feature type="transmembrane region" description="Helical" evidence="11">
    <location>
        <begin position="191"/>
        <end position="208"/>
    </location>
</feature>
<dbReference type="Pfam" id="PF00119">
    <property type="entry name" value="ATP-synt_A"/>
    <property type="match status" value="1"/>
</dbReference>
<evidence type="ECO:0000256" key="9">
    <source>
        <dbReference type="ARBA" id="ARBA00023136"/>
    </source>
</evidence>
<evidence type="ECO:0000256" key="3">
    <source>
        <dbReference type="ARBA" id="ARBA00022448"/>
    </source>
</evidence>
<evidence type="ECO:0000256" key="10">
    <source>
        <dbReference type="ARBA" id="ARBA00023310"/>
    </source>
</evidence>
<accession>A0A3D4VCU8</accession>
<keyword evidence="5 11" id="KW-0812">Transmembrane</keyword>
<evidence type="ECO:0000256" key="5">
    <source>
        <dbReference type="ARBA" id="ARBA00022692"/>
    </source>
</evidence>
<keyword evidence="7 11" id="KW-1133">Transmembrane helix</keyword>
<reference evidence="13 14" key="1">
    <citation type="journal article" date="2018" name="Nat. Biotechnol.">
        <title>A standardized bacterial taxonomy based on genome phylogeny substantially revises the tree of life.</title>
        <authorList>
            <person name="Parks D.H."/>
            <person name="Chuvochina M."/>
            <person name="Waite D.W."/>
            <person name="Rinke C."/>
            <person name="Skarshewski A."/>
            <person name="Chaumeil P.A."/>
            <person name="Hugenholtz P."/>
        </authorList>
    </citation>
    <scope>NUCLEOTIDE SEQUENCE [LARGE SCALE GENOMIC DNA]</scope>
    <source>
        <strain evidence="13">UBA8844</strain>
    </source>
</reference>
<sequence>MDRCRIGAGRAGKCMACDHRPDVHFCRGASRGATAGDRGMGTGRVVAVCVRRLLGVARHQGAGVGGWSSAAVTGGVLLPLDTRRAALSELMPHTRMQSMIRSLSRLARLASVALTLVVAPLPAFAQEHGADTHGAPAASGPVDIITPHITDGHHLELPYWKAPFYKEIELPHWEPIHIGGLAVDMSPTKHVVFMIAAALVVAIVLITAASKSRAQHATSGRSKGFAGAMEALALYMRNEVVLPNVGHHGEAFVPFALTLFFFILTCNLFGMIPYGSTATGNISVTFTLAVITAIVVELAGIRANGFGYLSTIFYWNKDLPLPMRVIMFFVMSPVEMVGKISKPFALTIRLFANMTAGHIVLLALIGLIFAFQSWALAGVPVLMAVAISMLELFVSFLQAFIFTLLACVFIGQIREAHH</sequence>
<dbReference type="InterPro" id="IPR023011">
    <property type="entry name" value="ATP_synth_F0_asu_AS"/>
</dbReference>
<dbReference type="InterPro" id="IPR045083">
    <property type="entry name" value="ATP_synth_F0_asu_bact/mt"/>
</dbReference>
<evidence type="ECO:0000256" key="7">
    <source>
        <dbReference type="ARBA" id="ARBA00022989"/>
    </source>
</evidence>
<evidence type="ECO:0000256" key="1">
    <source>
        <dbReference type="ARBA" id="ARBA00004141"/>
    </source>
</evidence>
<evidence type="ECO:0000256" key="6">
    <source>
        <dbReference type="ARBA" id="ARBA00022781"/>
    </source>
</evidence>
<organism evidence="13 14">
    <name type="scientific">Gemmatimonas aurantiaca</name>
    <dbReference type="NCBI Taxonomy" id="173480"/>
    <lineage>
        <taxon>Bacteria</taxon>
        <taxon>Pseudomonadati</taxon>
        <taxon>Gemmatimonadota</taxon>
        <taxon>Gemmatimonadia</taxon>
        <taxon>Gemmatimonadales</taxon>
        <taxon>Gemmatimonadaceae</taxon>
        <taxon>Gemmatimonas</taxon>
    </lineage>
</organism>
<evidence type="ECO:0000313" key="14">
    <source>
        <dbReference type="Proteomes" id="UP000264071"/>
    </source>
</evidence>
<keyword evidence="4 11" id="KW-0138">CF(0)</keyword>
<evidence type="ECO:0000256" key="11">
    <source>
        <dbReference type="HAMAP-Rule" id="MF_01393"/>
    </source>
</evidence>
<dbReference type="HAMAP" id="MF_01393">
    <property type="entry name" value="ATP_synth_a_bact"/>
    <property type="match status" value="1"/>
</dbReference>
<dbReference type="PANTHER" id="PTHR11410">
    <property type="entry name" value="ATP SYNTHASE SUBUNIT A"/>
    <property type="match status" value="1"/>
</dbReference>
<keyword evidence="8 11" id="KW-0406">Ion transport</keyword>
<dbReference type="PRINTS" id="PR00123">
    <property type="entry name" value="ATPASEA"/>
</dbReference>
<keyword evidence="9 11" id="KW-0472">Membrane</keyword>
<dbReference type="PANTHER" id="PTHR11410:SF0">
    <property type="entry name" value="ATP SYNTHASE SUBUNIT A"/>
    <property type="match status" value="1"/>
</dbReference>
<dbReference type="GO" id="GO:0005886">
    <property type="term" value="C:plasma membrane"/>
    <property type="evidence" value="ECO:0007669"/>
    <property type="project" value="UniProtKB-SubCell"/>
</dbReference>
<evidence type="ECO:0000256" key="4">
    <source>
        <dbReference type="ARBA" id="ARBA00022547"/>
    </source>
</evidence>
<dbReference type="EMBL" id="DPIY01000010">
    <property type="protein sequence ID" value="HCT58458.1"/>
    <property type="molecule type" value="Genomic_DNA"/>
</dbReference>
<evidence type="ECO:0000313" key="13">
    <source>
        <dbReference type="EMBL" id="HCT58458.1"/>
    </source>
</evidence>
<dbReference type="Gene3D" id="1.20.120.220">
    <property type="entry name" value="ATP synthase, F0 complex, subunit A"/>
    <property type="match status" value="1"/>
</dbReference>
<comment type="subcellular location">
    <subcellularLocation>
        <location evidence="11 12">Cell membrane</location>
        <topology evidence="11 12">Multi-pass membrane protein</topology>
    </subcellularLocation>
    <subcellularLocation>
        <location evidence="1">Membrane</location>
        <topology evidence="1">Multi-pass membrane protein</topology>
    </subcellularLocation>
</comment>
<feature type="transmembrane region" description="Helical" evidence="11">
    <location>
        <begin position="282"/>
        <end position="301"/>
    </location>
</feature>
<keyword evidence="11" id="KW-1003">Cell membrane</keyword>
<evidence type="ECO:0000256" key="2">
    <source>
        <dbReference type="ARBA" id="ARBA00006810"/>
    </source>
</evidence>
<dbReference type="InterPro" id="IPR035908">
    <property type="entry name" value="F0_ATP_A_sf"/>
</dbReference>
<proteinExistence type="inferred from homology"/>
<evidence type="ECO:0000256" key="8">
    <source>
        <dbReference type="ARBA" id="ARBA00023065"/>
    </source>
</evidence>
<dbReference type="PROSITE" id="PS00449">
    <property type="entry name" value="ATPASE_A"/>
    <property type="match status" value="1"/>
</dbReference>
<comment type="similarity">
    <text evidence="2 11 12">Belongs to the ATPase A chain family.</text>
</comment>
<dbReference type="InterPro" id="IPR000568">
    <property type="entry name" value="ATP_synth_F0_asu"/>
</dbReference>
<keyword evidence="6 11" id="KW-0375">Hydrogen ion transport</keyword>
<dbReference type="Proteomes" id="UP000264071">
    <property type="component" value="Unassembled WGS sequence"/>
</dbReference>
<dbReference type="CDD" id="cd00310">
    <property type="entry name" value="ATP-synt_Fo_a_6"/>
    <property type="match status" value="1"/>
</dbReference>
<keyword evidence="3 11" id="KW-0813">Transport</keyword>
<dbReference type="NCBIfam" id="TIGR01131">
    <property type="entry name" value="ATP_synt_6_or_A"/>
    <property type="match status" value="1"/>
</dbReference>
<dbReference type="SUPFAM" id="SSF81336">
    <property type="entry name" value="F1F0 ATP synthase subunit A"/>
    <property type="match status" value="1"/>
</dbReference>
<evidence type="ECO:0000256" key="12">
    <source>
        <dbReference type="RuleBase" id="RU000483"/>
    </source>
</evidence>
<dbReference type="GO" id="GO:0046933">
    <property type="term" value="F:proton-transporting ATP synthase activity, rotational mechanism"/>
    <property type="evidence" value="ECO:0007669"/>
    <property type="project" value="UniProtKB-UniRule"/>
</dbReference>
<feature type="transmembrane region" description="Helical" evidence="11">
    <location>
        <begin position="321"/>
        <end position="338"/>
    </location>
</feature>
<name>A0A3D4VCU8_9BACT</name>
<protein>
    <recommendedName>
        <fullName evidence="11 12">ATP synthase subunit a</fullName>
    </recommendedName>
    <alternativeName>
        <fullName evidence="11">ATP synthase F0 sector subunit a</fullName>
    </alternativeName>
    <alternativeName>
        <fullName evidence="11">F-ATPase subunit 6</fullName>
    </alternativeName>
</protein>
<dbReference type="AlphaFoldDB" id="A0A3D4VCU8"/>
<comment type="caution">
    <text evidence="13">The sequence shown here is derived from an EMBL/GenBank/DDBJ whole genome shotgun (WGS) entry which is preliminary data.</text>
</comment>
<dbReference type="GO" id="GO:0045259">
    <property type="term" value="C:proton-transporting ATP synthase complex"/>
    <property type="evidence" value="ECO:0007669"/>
    <property type="project" value="UniProtKB-KW"/>
</dbReference>
<feature type="transmembrane region" description="Helical" evidence="11">
    <location>
        <begin position="381"/>
        <end position="410"/>
    </location>
</feature>
<feature type="transmembrane region" description="Helical" evidence="11">
    <location>
        <begin position="350"/>
        <end position="375"/>
    </location>
</feature>
<gene>
    <name evidence="11 13" type="primary">atpB</name>
    <name evidence="13" type="ORF">DGD08_14735</name>
</gene>